<feature type="domain" description="Peptidase S55" evidence="2">
    <location>
        <begin position="108"/>
        <end position="337"/>
    </location>
</feature>
<dbReference type="EMBL" id="JACOPK010000001">
    <property type="protein sequence ID" value="MBC5694519.1"/>
    <property type="molecule type" value="Genomic_DNA"/>
</dbReference>
<dbReference type="InterPro" id="IPR036034">
    <property type="entry name" value="PDZ_sf"/>
</dbReference>
<keyword evidence="4" id="KW-1185">Reference proteome</keyword>
<dbReference type="SMART" id="SM00228">
    <property type="entry name" value="PDZ"/>
    <property type="match status" value="1"/>
</dbReference>
<sequence length="337" mass="35129">MGHSKIKRLAVFLALVFLFPVQAAAVREVVPIGHTAGIRMKSEGVLVVRLDTVQTADGERCPARDAGVREGDIIVSAGGTEVSSNAELQSALKAAQGGAVELSIKRGDETHSVQITACTDQTGVYRLGILARDSMAGIGTLTFADPQTGVFGSLGHGICDAETGVLLPLSEGDLIYSTVETVTRGKSGAPGALQGDFSDARPIGTVTKNTVHGIFGTLSDLSLLSGQGALPVAARDEIQTGDAEIIANIDGDKVQRYSVQIVRLYPENDEYGRGMMLRVTDKTLLAQTGGILQGMSGSPVVQNGRLIGAVTHVLVDDPASGYAICIDDMLREAESVA</sequence>
<dbReference type="InterPro" id="IPR041489">
    <property type="entry name" value="PDZ_6"/>
</dbReference>
<keyword evidence="3" id="KW-0378">Hydrolase</keyword>
<reference evidence="3 4" key="1">
    <citation type="submission" date="2020-08" db="EMBL/GenBank/DDBJ databases">
        <title>Genome public.</title>
        <authorList>
            <person name="Liu C."/>
            <person name="Sun Q."/>
        </authorList>
    </citation>
    <scope>NUCLEOTIDE SEQUENCE [LARGE SCALE GENOMIC DNA]</scope>
    <source>
        <strain evidence="3 4">M2</strain>
    </source>
</reference>
<dbReference type="Pfam" id="PF17820">
    <property type="entry name" value="PDZ_6"/>
    <property type="match status" value="1"/>
</dbReference>
<dbReference type="InterPro" id="IPR009003">
    <property type="entry name" value="Peptidase_S1_PA"/>
</dbReference>
<dbReference type="InterPro" id="IPR008763">
    <property type="entry name" value="Peptidase_S55"/>
</dbReference>
<dbReference type="NCBIfam" id="TIGR02860">
    <property type="entry name" value="spore_IV_B"/>
    <property type="match status" value="1"/>
</dbReference>
<dbReference type="InterPro" id="IPR001478">
    <property type="entry name" value="PDZ"/>
</dbReference>
<dbReference type="SUPFAM" id="SSF50156">
    <property type="entry name" value="PDZ domain-like"/>
    <property type="match status" value="1"/>
</dbReference>
<organism evidence="3 4">
    <name type="scientific">Agathobaculum hominis</name>
    <dbReference type="NCBI Taxonomy" id="2763014"/>
    <lineage>
        <taxon>Bacteria</taxon>
        <taxon>Bacillati</taxon>
        <taxon>Bacillota</taxon>
        <taxon>Clostridia</taxon>
        <taxon>Eubacteriales</taxon>
        <taxon>Butyricicoccaceae</taxon>
        <taxon>Agathobaculum</taxon>
    </lineage>
</organism>
<proteinExistence type="predicted"/>
<dbReference type="InterPro" id="IPR014219">
    <property type="entry name" value="SpoIVB"/>
</dbReference>
<dbReference type="GO" id="GO:0016787">
    <property type="term" value="F:hydrolase activity"/>
    <property type="evidence" value="ECO:0007669"/>
    <property type="project" value="UniProtKB-KW"/>
</dbReference>
<dbReference type="SUPFAM" id="SSF50494">
    <property type="entry name" value="Trypsin-like serine proteases"/>
    <property type="match status" value="1"/>
</dbReference>
<name>A0ABR7GJP0_9FIRM</name>
<protein>
    <submittedName>
        <fullName evidence="3">SpoIVB peptidase</fullName>
        <ecNumber evidence="3">3.4.21.116</ecNumber>
    </submittedName>
</protein>
<feature type="signal peptide" evidence="1">
    <location>
        <begin position="1"/>
        <end position="23"/>
    </location>
</feature>
<evidence type="ECO:0000313" key="4">
    <source>
        <dbReference type="Proteomes" id="UP000641741"/>
    </source>
</evidence>
<comment type="caution">
    <text evidence="3">The sequence shown here is derived from an EMBL/GenBank/DDBJ whole genome shotgun (WGS) entry which is preliminary data.</text>
</comment>
<dbReference type="Pfam" id="PF05580">
    <property type="entry name" value="Peptidase_S55"/>
    <property type="match status" value="1"/>
</dbReference>
<dbReference type="Gene3D" id="2.30.42.10">
    <property type="match status" value="1"/>
</dbReference>
<evidence type="ECO:0000259" key="2">
    <source>
        <dbReference type="PROSITE" id="PS51494"/>
    </source>
</evidence>
<dbReference type="Proteomes" id="UP000641741">
    <property type="component" value="Unassembled WGS sequence"/>
</dbReference>
<evidence type="ECO:0000256" key="1">
    <source>
        <dbReference type="SAM" id="SignalP"/>
    </source>
</evidence>
<dbReference type="EC" id="3.4.21.116" evidence="3"/>
<dbReference type="RefSeq" id="WP_186968815.1">
    <property type="nucleotide sequence ID" value="NZ_JACOPK010000001.1"/>
</dbReference>
<feature type="chain" id="PRO_5045203190" evidence="1">
    <location>
        <begin position="24"/>
        <end position="337"/>
    </location>
</feature>
<accession>A0ABR7GJP0</accession>
<evidence type="ECO:0000313" key="3">
    <source>
        <dbReference type="EMBL" id="MBC5694519.1"/>
    </source>
</evidence>
<gene>
    <name evidence="3" type="primary">spoIVB</name>
    <name evidence="3" type="ORF">H8S02_00910</name>
</gene>
<dbReference type="PROSITE" id="PS51494">
    <property type="entry name" value="SPOIVB"/>
    <property type="match status" value="1"/>
</dbReference>
<keyword evidence="1" id="KW-0732">Signal</keyword>